<keyword evidence="3" id="KW-0539">Nucleus</keyword>
<dbReference type="GO" id="GO:0006334">
    <property type="term" value="P:nucleosome assembly"/>
    <property type="evidence" value="ECO:0007669"/>
    <property type="project" value="InterPro"/>
</dbReference>
<dbReference type="OrthoDB" id="1110759at2759"/>
<gene>
    <name evidence="6" type="ORF">AXF42_Ash014358</name>
</gene>
<dbReference type="PANTHER" id="PTHR11467">
    <property type="entry name" value="HISTONE H1"/>
    <property type="match status" value="1"/>
</dbReference>
<dbReference type="Pfam" id="PF02178">
    <property type="entry name" value="AT_hook"/>
    <property type="match status" value="4"/>
</dbReference>
<feature type="compositionally biased region" description="Low complexity" evidence="4">
    <location>
        <begin position="168"/>
        <end position="180"/>
    </location>
</feature>
<dbReference type="InterPro" id="IPR017956">
    <property type="entry name" value="AT_hook_DNA-bd_motif"/>
</dbReference>
<dbReference type="GO" id="GO:0005730">
    <property type="term" value="C:nucleolus"/>
    <property type="evidence" value="ECO:0007669"/>
    <property type="project" value="TreeGrafter"/>
</dbReference>
<dbReference type="SMART" id="SM00526">
    <property type="entry name" value="H15"/>
    <property type="match status" value="1"/>
</dbReference>
<comment type="subcellular location">
    <subcellularLocation>
        <location evidence="1">Nucleus</location>
    </subcellularLocation>
</comment>
<evidence type="ECO:0000313" key="6">
    <source>
        <dbReference type="EMBL" id="PKA61441.1"/>
    </source>
</evidence>
<dbReference type="Proteomes" id="UP000236161">
    <property type="component" value="Unassembled WGS sequence"/>
</dbReference>
<dbReference type="InterPro" id="IPR005818">
    <property type="entry name" value="Histone_H1/H5_H15"/>
</dbReference>
<keyword evidence="2" id="KW-0238">DNA-binding</keyword>
<dbReference type="AlphaFoldDB" id="A0A2I0B0W4"/>
<dbReference type="PRINTS" id="PR00929">
    <property type="entry name" value="ATHOOK"/>
</dbReference>
<dbReference type="PANTHER" id="PTHR11467:SF162">
    <property type="entry name" value="HMG-Y-RELATED PROTEIN A"/>
    <property type="match status" value="1"/>
</dbReference>
<feature type="domain" description="H15" evidence="5">
    <location>
        <begin position="11"/>
        <end position="81"/>
    </location>
</feature>
<feature type="compositionally biased region" description="Basic residues" evidence="4">
    <location>
        <begin position="76"/>
        <end position="95"/>
    </location>
</feature>
<dbReference type="PROSITE" id="PS51504">
    <property type="entry name" value="H15"/>
    <property type="match status" value="1"/>
</dbReference>
<dbReference type="Gene3D" id="1.10.10.10">
    <property type="entry name" value="Winged helix-like DNA-binding domain superfamily/Winged helix DNA-binding domain"/>
    <property type="match status" value="1"/>
</dbReference>
<dbReference type="InterPro" id="IPR036388">
    <property type="entry name" value="WH-like_DNA-bd_sf"/>
</dbReference>
<dbReference type="GO" id="GO:0003690">
    <property type="term" value="F:double-stranded DNA binding"/>
    <property type="evidence" value="ECO:0007669"/>
    <property type="project" value="TreeGrafter"/>
</dbReference>
<feature type="region of interest" description="Disordered" evidence="4">
    <location>
        <begin position="71"/>
        <end position="180"/>
    </location>
</feature>
<sequence>MGATEEKSKSTLQLYPEMILVAIDELGETEGSHESAISKYIEATYGDRLREGHAERLSEALEQMWEKGELVLVNNKYKKSNAKAPQRRGRGRPPKPKQSLPAGPAPASPRPRGRPPKDKSAGGHPKPRGRPPKQTKSSDDAARTAPPSGQTQAVVGVKRGRGRPPKVRPAAAAVADMVAE</sequence>
<dbReference type="GO" id="GO:0000786">
    <property type="term" value="C:nucleosome"/>
    <property type="evidence" value="ECO:0007669"/>
    <property type="project" value="InterPro"/>
</dbReference>
<protein>
    <submittedName>
        <fullName evidence="6">HMG-Y-related protein A</fullName>
    </submittedName>
</protein>
<dbReference type="GO" id="GO:0045910">
    <property type="term" value="P:negative regulation of DNA recombination"/>
    <property type="evidence" value="ECO:0007669"/>
    <property type="project" value="TreeGrafter"/>
</dbReference>
<reference evidence="6 7" key="1">
    <citation type="journal article" date="2017" name="Nature">
        <title>The Apostasia genome and the evolution of orchids.</title>
        <authorList>
            <person name="Zhang G.Q."/>
            <person name="Liu K.W."/>
            <person name="Li Z."/>
            <person name="Lohaus R."/>
            <person name="Hsiao Y.Y."/>
            <person name="Niu S.C."/>
            <person name="Wang J.Y."/>
            <person name="Lin Y.C."/>
            <person name="Xu Q."/>
            <person name="Chen L.J."/>
            <person name="Yoshida K."/>
            <person name="Fujiwara S."/>
            <person name="Wang Z.W."/>
            <person name="Zhang Y.Q."/>
            <person name="Mitsuda N."/>
            <person name="Wang M."/>
            <person name="Liu G.H."/>
            <person name="Pecoraro L."/>
            <person name="Huang H.X."/>
            <person name="Xiao X.J."/>
            <person name="Lin M."/>
            <person name="Wu X.Y."/>
            <person name="Wu W.L."/>
            <person name="Chen Y.Y."/>
            <person name="Chang S.B."/>
            <person name="Sakamoto S."/>
            <person name="Ohme-Takagi M."/>
            <person name="Yagi M."/>
            <person name="Zeng S.J."/>
            <person name="Shen C.Y."/>
            <person name="Yeh C.M."/>
            <person name="Luo Y.B."/>
            <person name="Tsai W.C."/>
            <person name="Van de Peer Y."/>
            <person name="Liu Z.J."/>
        </authorList>
    </citation>
    <scope>NUCLEOTIDE SEQUENCE [LARGE SCALE GENOMIC DNA]</scope>
    <source>
        <strain evidence="7">cv. Shenzhen</strain>
        <tissue evidence="6">Stem</tissue>
    </source>
</reference>
<evidence type="ECO:0000256" key="3">
    <source>
        <dbReference type="ARBA" id="ARBA00023242"/>
    </source>
</evidence>
<organism evidence="6 7">
    <name type="scientific">Apostasia shenzhenica</name>
    <dbReference type="NCBI Taxonomy" id="1088818"/>
    <lineage>
        <taxon>Eukaryota</taxon>
        <taxon>Viridiplantae</taxon>
        <taxon>Streptophyta</taxon>
        <taxon>Embryophyta</taxon>
        <taxon>Tracheophyta</taxon>
        <taxon>Spermatophyta</taxon>
        <taxon>Magnoliopsida</taxon>
        <taxon>Liliopsida</taxon>
        <taxon>Asparagales</taxon>
        <taxon>Orchidaceae</taxon>
        <taxon>Apostasioideae</taxon>
        <taxon>Apostasia</taxon>
    </lineage>
</organism>
<keyword evidence="7" id="KW-1185">Reference proteome</keyword>
<dbReference type="Pfam" id="PF00538">
    <property type="entry name" value="Linker_histone"/>
    <property type="match status" value="1"/>
</dbReference>
<dbReference type="GO" id="GO:0030261">
    <property type="term" value="P:chromosome condensation"/>
    <property type="evidence" value="ECO:0007669"/>
    <property type="project" value="TreeGrafter"/>
</dbReference>
<evidence type="ECO:0000259" key="5">
    <source>
        <dbReference type="PROSITE" id="PS51504"/>
    </source>
</evidence>
<evidence type="ECO:0000256" key="1">
    <source>
        <dbReference type="ARBA" id="ARBA00004123"/>
    </source>
</evidence>
<evidence type="ECO:0000256" key="4">
    <source>
        <dbReference type="SAM" id="MobiDB-lite"/>
    </source>
</evidence>
<name>A0A2I0B0W4_9ASPA</name>
<dbReference type="GO" id="GO:0031492">
    <property type="term" value="F:nucleosomal DNA binding"/>
    <property type="evidence" value="ECO:0007669"/>
    <property type="project" value="TreeGrafter"/>
</dbReference>
<proteinExistence type="predicted"/>
<evidence type="ECO:0000256" key="2">
    <source>
        <dbReference type="ARBA" id="ARBA00023125"/>
    </source>
</evidence>
<dbReference type="SUPFAM" id="SSF46785">
    <property type="entry name" value="Winged helix' DNA-binding domain"/>
    <property type="match status" value="1"/>
</dbReference>
<dbReference type="InterPro" id="IPR036390">
    <property type="entry name" value="WH_DNA-bd_sf"/>
</dbReference>
<evidence type="ECO:0000313" key="7">
    <source>
        <dbReference type="Proteomes" id="UP000236161"/>
    </source>
</evidence>
<dbReference type="SMART" id="SM00384">
    <property type="entry name" value="AT_hook"/>
    <property type="match status" value="4"/>
</dbReference>
<accession>A0A2I0B0W4</accession>
<dbReference type="EMBL" id="KZ451930">
    <property type="protein sequence ID" value="PKA61441.1"/>
    <property type="molecule type" value="Genomic_DNA"/>
</dbReference>